<dbReference type="PANTHER" id="PTHR11733">
    <property type="entry name" value="ZINC METALLOPROTEASE FAMILY M13 NEPRILYSIN-RELATED"/>
    <property type="match status" value="1"/>
</dbReference>
<dbReference type="GO" id="GO:0016485">
    <property type="term" value="P:protein processing"/>
    <property type="evidence" value="ECO:0007669"/>
    <property type="project" value="TreeGrafter"/>
</dbReference>
<evidence type="ECO:0000256" key="5">
    <source>
        <dbReference type="ARBA" id="ARBA00022801"/>
    </source>
</evidence>
<evidence type="ECO:0000256" key="2">
    <source>
        <dbReference type="ARBA" id="ARBA00007357"/>
    </source>
</evidence>
<keyword evidence="11" id="KW-1185">Reference proteome</keyword>
<dbReference type="GO" id="GO:0046872">
    <property type="term" value="F:metal ion binding"/>
    <property type="evidence" value="ECO:0007669"/>
    <property type="project" value="UniProtKB-KW"/>
</dbReference>
<accession>A0AAD5M2E0</accession>
<feature type="domain" description="Peptidase M13 N-terminal" evidence="9">
    <location>
        <begin position="8"/>
        <end position="123"/>
    </location>
</feature>
<dbReference type="SUPFAM" id="SSF55486">
    <property type="entry name" value="Metalloproteases ('zincins'), catalytic domain"/>
    <property type="match status" value="1"/>
</dbReference>
<evidence type="ECO:0000256" key="1">
    <source>
        <dbReference type="ARBA" id="ARBA00001947"/>
    </source>
</evidence>
<dbReference type="AlphaFoldDB" id="A0AAD5M2E0"/>
<organism evidence="10 11">
    <name type="scientific">Pythium insidiosum</name>
    <name type="common">Pythiosis disease agent</name>
    <dbReference type="NCBI Taxonomy" id="114742"/>
    <lineage>
        <taxon>Eukaryota</taxon>
        <taxon>Sar</taxon>
        <taxon>Stramenopiles</taxon>
        <taxon>Oomycota</taxon>
        <taxon>Peronosporomycetes</taxon>
        <taxon>Pythiales</taxon>
        <taxon>Pythiaceae</taxon>
        <taxon>Pythium</taxon>
    </lineage>
</organism>
<dbReference type="Pfam" id="PF05649">
    <property type="entry name" value="Peptidase_M13_N"/>
    <property type="match status" value="1"/>
</dbReference>
<dbReference type="GO" id="GO:0005886">
    <property type="term" value="C:plasma membrane"/>
    <property type="evidence" value="ECO:0007669"/>
    <property type="project" value="TreeGrafter"/>
</dbReference>
<dbReference type="CDD" id="cd08662">
    <property type="entry name" value="M13"/>
    <property type="match status" value="1"/>
</dbReference>
<keyword evidence="4" id="KW-0479">Metal-binding</keyword>
<dbReference type="InterPro" id="IPR008753">
    <property type="entry name" value="Peptidase_M13_N"/>
</dbReference>
<gene>
    <name evidence="10" type="ORF">P43SY_001986</name>
</gene>
<evidence type="ECO:0000256" key="3">
    <source>
        <dbReference type="ARBA" id="ARBA00022670"/>
    </source>
</evidence>
<protein>
    <submittedName>
        <fullName evidence="10">Uncharacterized protein</fullName>
    </submittedName>
</protein>
<evidence type="ECO:0000256" key="4">
    <source>
        <dbReference type="ARBA" id="ARBA00022723"/>
    </source>
</evidence>
<comment type="caution">
    <text evidence="10">The sequence shown here is derived from an EMBL/GenBank/DDBJ whole genome shotgun (WGS) entry which is preliminary data.</text>
</comment>
<dbReference type="InterPro" id="IPR042089">
    <property type="entry name" value="Peptidase_M13_dom_2"/>
</dbReference>
<evidence type="ECO:0000313" key="10">
    <source>
        <dbReference type="EMBL" id="KAJ0401939.1"/>
    </source>
</evidence>
<dbReference type="Proteomes" id="UP001209570">
    <property type="component" value="Unassembled WGS sequence"/>
</dbReference>
<dbReference type="PROSITE" id="PS51885">
    <property type="entry name" value="NEPRILYSIN"/>
    <property type="match status" value="1"/>
</dbReference>
<keyword evidence="3" id="KW-0645">Protease</keyword>
<dbReference type="InterPro" id="IPR000718">
    <property type="entry name" value="Peptidase_M13"/>
</dbReference>
<evidence type="ECO:0000256" key="7">
    <source>
        <dbReference type="ARBA" id="ARBA00023049"/>
    </source>
</evidence>
<feature type="domain" description="Peptidase M13 C-terminal" evidence="8">
    <location>
        <begin position="174"/>
        <end position="385"/>
    </location>
</feature>
<evidence type="ECO:0000259" key="9">
    <source>
        <dbReference type="Pfam" id="PF05649"/>
    </source>
</evidence>
<keyword evidence="6" id="KW-0862">Zinc</keyword>
<dbReference type="Gene3D" id="1.10.1380.10">
    <property type="entry name" value="Neutral endopeptidase , domain2"/>
    <property type="match status" value="1"/>
</dbReference>
<sequence length="386" mass="43769">MSATELYHFAAYRFIHSRVKMLGTPYRQARFQFFGRFLKGRVEPVPREQQCSGLATEHLPMLVGQYFVQQAFDEQQRQLAESLLANVIDKMEKRFEDTEWLDNKSRGEAIDKLKALQRMIAKPDYAMTYPFVLERDTFSDNVDMITAHTWRRSLEQLWYPTHRSEWHLSPAEVNAYHSRTLNSVVFPAAYLVPLALDGTRHPAEAFGGIGMVMGHEVGHAFDAYGLSFDATGTMRDWIAPESEDELVKRVECFMAQYSKIEVFGRDGDSLGFVDGNQTIAENMADNSGLSVALDAYRDAVNGSKHGAKTHGITSENEGEQLFFLSFAQLWCSAMRDEAMSEQLDNDSHAPEAARVLGVLINSEDFARAYKCKVGTRMNPEAKCKVW</sequence>
<proteinExistence type="inferred from homology"/>
<keyword evidence="5" id="KW-0378">Hydrolase</keyword>
<dbReference type="Pfam" id="PF01431">
    <property type="entry name" value="Peptidase_M13"/>
    <property type="match status" value="1"/>
</dbReference>
<evidence type="ECO:0000313" key="11">
    <source>
        <dbReference type="Proteomes" id="UP001209570"/>
    </source>
</evidence>
<reference evidence="10" key="1">
    <citation type="submission" date="2021-12" db="EMBL/GenBank/DDBJ databases">
        <title>Prjna785345.</title>
        <authorList>
            <person name="Rujirawat T."/>
            <person name="Krajaejun T."/>
        </authorList>
    </citation>
    <scope>NUCLEOTIDE SEQUENCE</scope>
    <source>
        <strain evidence="10">Pi057C3</strain>
    </source>
</reference>
<keyword evidence="7" id="KW-0482">Metalloprotease</keyword>
<dbReference type="PRINTS" id="PR00786">
    <property type="entry name" value="NEPRILYSIN"/>
</dbReference>
<evidence type="ECO:0000259" key="8">
    <source>
        <dbReference type="Pfam" id="PF01431"/>
    </source>
</evidence>
<name>A0AAD5M2E0_PYTIN</name>
<dbReference type="EMBL" id="JAKCXM010000114">
    <property type="protein sequence ID" value="KAJ0401939.1"/>
    <property type="molecule type" value="Genomic_DNA"/>
</dbReference>
<dbReference type="InterPro" id="IPR018497">
    <property type="entry name" value="Peptidase_M13_C"/>
</dbReference>
<evidence type="ECO:0000256" key="6">
    <source>
        <dbReference type="ARBA" id="ARBA00022833"/>
    </source>
</evidence>
<dbReference type="InterPro" id="IPR024079">
    <property type="entry name" value="MetalloPept_cat_dom_sf"/>
</dbReference>
<dbReference type="Gene3D" id="3.40.390.10">
    <property type="entry name" value="Collagenase (Catalytic Domain)"/>
    <property type="match status" value="1"/>
</dbReference>
<comment type="similarity">
    <text evidence="2">Belongs to the peptidase M13 family.</text>
</comment>
<comment type="cofactor">
    <cofactor evidence="1">
        <name>Zn(2+)</name>
        <dbReference type="ChEBI" id="CHEBI:29105"/>
    </cofactor>
</comment>
<dbReference type="GO" id="GO:0004222">
    <property type="term" value="F:metalloendopeptidase activity"/>
    <property type="evidence" value="ECO:0007669"/>
    <property type="project" value="InterPro"/>
</dbReference>
<dbReference type="PANTHER" id="PTHR11733:SF167">
    <property type="entry name" value="FI17812P1-RELATED"/>
    <property type="match status" value="1"/>
</dbReference>